<dbReference type="InterPro" id="IPR036249">
    <property type="entry name" value="Thioredoxin-like_sf"/>
</dbReference>
<dbReference type="Proteomes" id="UP000817854">
    <property type="component" value="Unassembled WGS sequence"/>
</dbReference>
<dbReference type="Gene3D" id="3.40.30.10">
    <property type="entry name" value="Glutaredoxin"/>
    <property type="match status" value="1"/>
</dbReference>
<accession>A0ABX0IT89</accession>
<dbReference type="Pfam" id="PF14595">
    <property type="entry name" value="Thioredoxin_9"/>
    <property type="match status" value="1"/>
</dbReference>
<protein>
    <submittedName>
        <fullName evidence="1">Thioredoxin family protein</fullName>
    </submittedName>
</protein>
<gene>
    <name evidence="1" type="ORF">FIA58_015065</name>
</gene>
<name>A0ABX0IT89_9FLAO</name>
<dbReference type="SUPFAM" id="SSF52833">
    <property type="entry name" value="Thioredoxin-like"/>
    <property type="match status" value="1"/>
</dbReference>
<reference evidence="1 2" key="2">
    <citation type="submission" date="2020-02" db="EMBL/GenBank/DDBJ databases">
        <title>Flavobacterium profundi sp. nov., isolated from a deep-sea seamount.</title>
        <authorList>
            <person name="Zhang D.-C."/>
        </authorList>
    </citation>
    <scope>NUCLEOTIDE SEQUENCE [LARGE SCALE GENOMIC DNA]</scope>
    <source>
        <strain evidence="1 2">EC11</strain>
    </source>
</reference>
<evidence type="ECO:0000313" key="1">
    <source>
        <dbReference type="EMBL" id="NHN27002.1"/>
    </source>
</evidence>
<reference evidence="2" key="1">
    <citation type="submission" date="2019-05" db="EMBL/GenBank/DDBJ databases">
        <title>Flavobacterium profundi sp. nov., isolated from a deep-sea seamount.</title>
        <authorList>
            <person name="Zhang D.-C."/>
        </authorList>
    </citation>
    <scope>NUCLEOTIDE SEQUENCE [LARGE SCALE GENOMIC DNA]</scope>
    <source>
        <strain evidence="2">EC11</strain>
    </source>
</reference>
<dbReference type="RefSeq" id="WP_140963317.1">
    <property type="nucleotide sequence ID" value="NZ_VEVQ02000010.1"/>
</dbReference>
<dbReference type="EMBL" id="VEVQ02000010">
    <property type="protein sequence ID" value="NHN27002.1"/>
    <property type="molecule type" value="Genomic_DNA"/>
</dbReference>
<evidence type="ECO:0000313" key="2">
    <source>
        <dbReference type="Proteomes" id="UP000817854"/>
    </source>
</evidence>
<comment type="caution">
    <text evidence="1">The sequence shown here is derived from an EMBL/GenBank/DDBJ whole genome shotgun (WGS) entry which is preliminary data.</text>
</comment>
<proteinExistence type="predicted"/>
<organism evidence="1 2">
    <name type="scientific">Flavobacterium jejuense</name>
    <dbReference type="NCBI Taxonomy" id="1544455"/>
    <lineage>
        <taxon>Bacteria</taxon>
        <taxon>Pseudomonadati</taxon>
        <taxon>Bacteroidota</taxon>
        <taxon>Flavobacteriia</taxon>
        <taxon>Flavobacteriales</taxon>
        <taxon>Flavobacteriaceae</taxon>
        <taxon>Flavobacterium</taxon>
    </lineage>
</organism>
<keyword evidence="2" id="KW-1185">Reference proteome</keyword>
<sequence>MKNIIEKALLGSFAYEEYKALVTKLIEEGRSTGNNQSEALLHYSQLNETRIKRLDKTIVVEESIASDLKQLKKEFIWLVISEGWCGDAAQLLPIMNKMAELSNAIDLRIVLRDANKDLMDLFLTNGSQSIPKLIILDANTKEVVADWGPRPEPARKLIADYKAQYGVVDEPIKIDLQKWYLQDKGLTTQEELMQLLRNHIINANKKNQEILH</sequence>